<evidence type="ECO:0000313" key="2">
    <source>
        <dbReference type="EMBL" id="PQV57484.1"/>
    </source>
</evidence>
<evidence type="ECO:0000256" key="1">
    <source>
        <dbReference type="SAM" id="SignalP"/>
    </source>
</evidence>
<gene>
    <name evidence="2" type="ORF">LX70_01288</name>
</gene>
<dbReference type="Proteomes" id="UP000238338">
    <property type="component" value="Unassembled WGS sequence"/>
</dbReference>
<name>A0A2S8S9L6_9RHOB</name>
<keyword evidence="1" id="KW-0732">Signal</keyword>
<sequence>MLRSFLILALAALAAPSQAFTAQNGMRVDATGPQGFTVRFPSPAAETQYLCAAGDFVIRGLGLPGATRIYRASPPPRKQGQGIAFTLDAGQKVKMALFTSLGAKDNDGGISAAVARGSYCTILRIWPE</sequence>
<dbReference type="OrthoDB" id="7689766at2"/>
<dbReference type="RefSeq" id="WP_105513736.1">
    <property type="nucleotide sequence ID" value="NZ_PVEP01000002.1"/>
</dbReference>
<comment type="caution">
    <text evidence="2">The sequence shown here is derived from an EMBL/GenBank/DDBJ whole genome shotgun (WGS) entry which is preliminary data.</text>
</comment>
<feature type="signal peptide" evidence="1">
    <location>
        <begin position="1"/>
        <end position="21"/>
    </location>
</feature>
<protein>
    <submittedName>
        <fullName evidence="2">Uncharacterized protein</fullName>
    </submittedName>
</protein>
<proteinExistence type="predicted"/>
<dbReference type="EMBL" id="PVEP01000002">
    <property type="protein sequence ID" value="PQV57484.1"/>
    <property type="molecule type" value="Genomic_DNA"/>
</dbReference>
<reference evidence="2 3" key="1">
    <citation type="submission" date="2018-02" db="EMBL/GenBank/DDBJ databases">
        <title>Genomic Encyclopedia of Archaeal and Bacterial Type Strains, Phase II (KMG-II): from individual species to whole genera.</title>
        <authorList>
            <person name="Goeker M."/>
        </authorList>
    </citation>
    <scope>NUCLEOTIDE SEQUENCE [LARGE SCALE GENOMIC DNA]</scope>
    <source>
        <strain evidence="2 3">DSM 18921</strain>
    </source>
</reference>
<feature type="chain" id="PRO_5015512578" evidence="1">
    <location>
        <begin position="22"/>
        <end position="128"/>
    </location>
</feature>
<accession>A0A2S8S9L6</accession>
<organism evidence="2 3">
    <name type="scientific">Albidovulum denitrificans</name>
    <dbReference type="NCBI Taxonomy" id="404881"/>
    <lineage>
        <taxon>Bacteria</taxon>
        <taxon>Pseudomonadati</taxon>
        <taxon>Pseudomonadota</taxon>
        <taxon>Alphaproteobacteria</taxon>
        <taxon>Rhodobacterales</taxon>
        <taxon>Paracoccaceae</taxon>
        <taxon>Albidovulum</taxon>
    </lineage>
</organism>
<evidence type="ECO:0000313" key="3">
    <source>
        <dbReference type="Proteomes" id="UP000238338"/>
    </source>
</evidence>
<keyword evidence="3" id="KW-1185">Reference proteome</keyword>
<dbReference type="AlphaFoldDB" id="A0A2S8S9L6"/>